<dbReference type="EMBL" id="JASBQV010000009">
    <property type="protein sequence ID" value="MDI3234849.1"/>
    <property type="molecule type" value="Genomic_DNA"/>
</dbReference>
<keyword evidence="2" id="KW-1185">Reference proteome</keyword>
<gene>
    <name evidence="1" type="ORF">QK289_07490</name>
</gene>
<dbReference type="RefSeq" id="WP_014969232.1">
    <property type="nucleotide sequence ID" value="NZ_JASBQV010000009.1"/>
</dbReference>
<dbReference type="Pfam" id="PF17261">
    <property type="entry name" value="DUF5327"/>
    <property type="match status" value="1"/>
</dbReference>
<dbReference type="Proteomes" id="UP001243286">
    <property type="component" value="Unassembled WGS sequence"/>
</dbReference>
<sequence>MITEQQVIEKMRQTMAKIEQTSGNVQVEHIAAMKAYCGLLLEQSKEDMTSSSVVLPSVSQTTQPKTPDVDPMLARFMGVGQEKDEKGPSLLDF</sequence>
<comment type="caution">
    <text evidence="1">The sequence shown here is derived from an EMBL/GenBank/DDBJ whole genome shotgun (WGS) entry which is preliminary data.</text>
</comment>
<dbReference type="InterPro" id="IPR035218">
    <property type="entry name" value="DUF5327"/>
</dbReference>
<organism evidence="1 2">
    <name type="scientific">Exiguobacterium antarcticum</name>
    <dbReference type="NCBI Taxonomy" id="132920"/>
    <lineage>
        <taxon>Bacteria</taxon>
        <taxon>Bacillati</taxon>
        <taxon>Bacillota</taxon>
        <taxon>Bacilli</taxon>
        <taxon>Bacillales</taxon>
        <taxon>Bacillales Family XII. Incertae Sedis</taxon>
        <taxon>Exiguobacterium</taxon>
    </lineage>
</organism>
<protein>
    <submittedName>
        <fullName evidence="1">DUF5327 family protein</fullName>
    </submittedName>
</protein>
<evidence type="ECO:0000313" key="1">
    <source>
        <dbReference type="EMBL" id="MDI3234849.1"/>
    </source>
</evidence>
<name>A0ABT6R1N8_9BACL</name>
<proteinExistence type="predicted"/>
<evidence type="ECO:0000313" key="2">
    <source>
        <dbReference type="Proteomes" id="UP001243286"/>
    </source>
</evidence>
<reference evidence="1 2" key="1">
    <citation type="submission" date="2023-04" db="EMBL/GenBank/DDBJ databases">
        <title>Antarctic isolates genomes.</title>
        <authorList>
            <person name="Dimov S.G."/>
        </authorList>
    </citation>
    <scope>NUCLEOTIDE SEQUENCE [LARGE SCALE GENOMIC DNA]</scope>
    <source>
        <strain evidence="1 2">AL19</strain>
    </source>
</reference>
<accession>A0ABT6R1N8</accession>